<feature type="transmembrane region" description="Helical" evidence="8">
    <location>
        <begin position="100"/>
        <end position="117"/>
    </location>
</feature>
<gene>
    <name evidence="10" type="ORF">FB468_0180</name>
</gene>
<dbReference type="InterPro" id="IPR011701">
    <property type="entry name" value="MFS"/>
</dbReference>
<proteinExistence type="predicted"/>
<feature type="region of interest" description="Disordered" evidence="7">
    <location>
        <begin position="1"/>
        <end position="29"/>
    </location>
</feature>
<comment type="subcellular location">
    <subcellularLocation>
        <location evidence="1">Cell membrane</location>
        <topology evidence="1">Multi-pass membrane protein</topology>
    </subcellularLocation>
</comment>
<feature type="domain" description="Major facilitator superfamily (MFS) profile" evidence="9">
    <location>
        <begin position="34"/>
        <end position="489"/>
    </location>
</feature>
<evidence type="ECO:0000256" key="4">
    <source>
        <dbReference type="ARBA" id="ARBA00022692"/>
    </source>
</evidence>
<feature type="compositionally biased region" description="Low complexity" evidence="7">
    <location>
        <begin position="15"/>
        <end position="29"/>
    </location>
</feature>
<evidence type="ECO:0000313" key="11">
    <source>
        <dbReference type="Proteomes" id="UP000319094"/>
    </source>
</evidence>
<dbReference type="AlphaFoldDB" id="A0A542Y2A0"/>
<keyword evidence="4 8" id="KW-0812">Transmembrane</keyword>
<dbReference type="GO" id="GO:0022857">
    <property type="term" value="F:transmembrane transporter activity"/>
    <property type="evidence" value="ECO:0007669"/>
    <property type="project" value="InterPro"/>
</dbReference>
<protein>
    <submittedName>
        <fullName evidence="10">MFS transporter</fullName>
    </submittedName>
</protein>
<keyword evidence="2" id="KW-0813">Transport</keyword>
<dbReference type="OrthoDB" id="4484751at2"/>
<feature type="transmembrane region" description="Helical" evidence="8">
    <location>
        <begin position="33"/>
        <end position="56"/>
    </location>
</feature>
<evidence type="ECO:0000256" key="5">
    <source>
        <dbReference type="ARBA" id="ARBA00022989"/>
    </source>
</evidence>
<reference evidence="10 11" key="1">
    <citation type="submission" date="2019-06" db="EMBL/GenBank/DDBJ databases">
        <title>Sequencing the genomes of 1000 actinobacteria strains.</title>
        <authorList>
            <person name="Klenk H.-P."/>
        </authorList>
    </citation>
    <scope>NUCLEOTIDE SEQUENCE [LARGE SCALE GENOMIC DNA]</scope>
    <source>
        <strain evidence="10 11">DSM 8803</strain>
    </source>
</reference>
<accession>A0A542Y2A0</accession>
<feature type="transmembrane region" description="Helical" evidence="8">
    <location>
        <begin position="232"/>
        <end position="251"/>
    </location>
</feature>
<dbReference type="PANTHER" id="PTHR42718:SF46">
    <property type="entry name" value="BLR6921 PROTEIN"/>
    <property type="match status" value="1"/>
</dbReference>
<dbReference type="InterPro" id="IPR036259">
    <property type="entry name" value="MFS_trans_sf"/>
</dbReference>
<evidence type="ECO:0000259" key="9">
    <source>
        <dbReference type="PROSITE" id="PS50850"/>
    </source>
</evidence>
<feature type="transmembrane region" description="Helical" evidence="8">
    <location>
        <begin position="186"/>
        <end position="206"/>
    </location>
</feature>
<dbReference type="Proteomes" id="UP000319094">
    <property type="component" value="Unassembled WGS sequence"/>
</dbReference>
<dbReference type="GO" id="GO:0005886">
    <property type="term" value="C:plasma membrane"/>
    <property type="evidence" value="ECO:0007669"/>
    <property type="project" value="UniProtKB-SubCell"/>
</dbReference>
<feature type="transmembrane region" description="Helical" evidence="8">
    <location>
        <begin position="369"/>
        <end position="387"/>
    </location>
</feature>
<keyword evidence="5 8" id="KW-1133">Transmembrane helix</keyword>
<name>A0A542Y2A0_9MICO</name>
<organism evidence="10 11">
    <name type="scientific">Leucobacter komagatae</name>
    <dbReference type="NCBI Taxonomy" id="55969"/>
    <lineage>
        <taxon>Bacteria</taxon>
        <taxon>Bacillati</taxon>
        <taxon>Actinomycetota</taxon>
        <taxon>Actinomycetes</taxon>
        <taxon>Micrococcales</taxon>
        <taxon>Microbacteriaceae</taxon>
        <taxon>Leucobacter</taxon>
    </lineage>
</organism>
<dbReference type="InterPro" id="IPR020846">
    <property type="entry name" value="MFS_dom"/>
</dbReference>
<evidence type="ECO:0000256" key="6">
    <source>
        <dbReference type="ARBA" id="ARBA00023136"/>
    </source>
</evidence>
<feature type="transmembrane region" description="Helical" evidence="8">
    <location>
        <begin position="300"/>
        <end position="323"/>
    </location>
</feature>
<feature type="transmembrane region" description="Helical" evidence="8">
    <location>
        <begin position="393"/>
        <end position="418"/>
    </location>
</feature>
<comment type="caution">
    <text evidence="10">The sequence shown here is derived from an EMBL/GenBank/DDBJ whole genome shotgun (WGS) entry which is preliminary data.</text>
</comment>
<feature type="transmembrane region" description="Helical" evidence="8">
    <location>
        <begin position="257"/>
        <end position="279"/>
    </location>
</feature>
<feature type="transmembrane region" description="Helical" evidence="8">
    <location>
        <begin position="157"/>
        <end position="180"/>
    </location>
</feature>
<evidence type="ECO:0000256" key="3">
    <source>
        <dbReference type="ARBA" id="ARBA00022475"/>
    </source>
</evidence>
<feature type="transmembrane region" description="Helical" evidence="8">
    <location>
        <begin position="123"/>
        <end position="145"/>
    </location>
</feature>
<dbReference type="EMBL" id="VFON01000001">
    <property type="protein sequence ID" value="TQL42198.1"/>
    <property type="molecule type" value="Genomic_DNA"/>
</dbReference>
<feature type="transmembrane region" description="Helical" evidence="8">
    <location>
        <begin position="430"/>
        <end position="451"/>
    </location>
</feature>
<sequence length="492" mass="48383">MHPPADNEVAHTTLSDSRPTPSSRGSSGAGRTLALTGLALIVLAAASLEGFVLPVLPQLQRDFGVEAATGALASVVPTVITVIVTPLAGRLADVYGANKTLAWLVGIVISGGLISAFGPTFPWFIAGQALQGFALGIIPVGFVALRRLFNAEQVKTASGVLVSMSIAGAGLGVLIAGPIIDSSSRAVLYAVPTGLVALGGAAYYAAERGSARAVRPAPRSVSGGAGPTRVDWLGAGVFAAALLVLVVALSSTSALGWASPVTLGYLVAASLLIALWVWIESRVAEPMVDVTTLRSRSVGGAVAVGIAIGAGYAPLVFLIPQLIGQPVESGYGLGATATETGYFLTAAYVAGVVASVLAGRLAARASAQILGAVAMLLLAAGALLGAVGASPGLVVGSLVLAGLGAAAASTVVYSAAAVGASEHEVGVSTALITIARAIGGAFATQIVASMLSGAAGIPEFSSFRAGFLVAAGLAVAGVIAAALLLPRGRGTA</sequence>
<keyword evidence="3" id="KW-1003">Cell membrane</keyword>
<keyword evidence="6 8" id="KW-0472">Membrane</keyword>
<evidence type="ECO:0000313" key="10">
    <source>
        <dbReference type="EMBL" id="TQL42198.1"/>
    </source>
</evidence>
<evidence type="ECO:0000256" key="2">
    <source>
        <dbReference type="ARBA" id="ARBA00022448"/>
    </source>
</evidence>
<feature type="transmembrane region" description="Helical" evidence="8">
    <location>
        <begin position="343"/>
        <end position="362"/>
    </location>
</feature>
<dbReference type="Pfam" id="PF07690">
    <property type="entry name" value="MFS_1"/>
    <property type="match status" value="1"/>
</dbReference>
<dbReference type="PROSITE" id="PS50850">
    <property type="entry name" value="MFS"/>
    <property type="match status" value="1"/>
</dbReference>
<dbReference type="Gene3D" id="1.20.1250.20">
    <property type="entry name" value="MFS general substrate transporter like domains"/>
    <property type="match status" value="2"/>
</dbReference>
<evidence type="ECO:0000256" key="1">
    <source>
        <dbReference type="ARBA" id="ARBA00004651"/>
    </source>
</evidence>
<evidence type="ECO:0000256" key="7">
    <source>
        <dbReference type="SAM" id="MobiDB-lite"/>
    </source>
</evidence>
<dbReference type="SUPFAM" id="SSF103473">
    <property type="entry name" value="MFS general substrate transporter"/>
    <property type="match status" value="2"/>
</dbReference>
<feature type="transmembrane region" description="Helical" evidence="8">
    <location>
        <begin position="463"/>
        <end position="485"/>
    </location>
</feature>
<dbReference type="PANTHER" id="PTHR42718">
    <property type="entry name" value="MAJOR FACILITATOR SUPERFAMILY MULTIDRUG TRANSPORTER MFSC"/>
    <property type="match status" value="1"/>
</dbReference>
<feature type="transmembrane region" description="Helical" evidence="8">
    <location>
        <begin position="68"/>
        <end position="88"/>
    </location>
</feature>
<keyword evidence="11" id="KW-1185">Reference proteome</keyword>
<evidence type="ECO:0000256" key="8">
    <source>
        <dbReference type="SAM" id="Phobius"/>
    </source>
</evidence>